<comment type="caution">
    <text evidence="2">The sequence shown here is derived from an EMBL/GenBank/DDBJ whole genome shotgun (WGS) entry which is preliminary data.</text>
</comment>
<name>A0AAD6RVH8_9AGAR</name>
<gene>
    <name evidence="2" type="ORF">C8F04DRAFT_1284900</name>
</gene>
<keyword evidence="3" id="KW-1185">Reference proteome</keyword>
<sequence>MVRVRSDVLPHVSLTGLNQSYYVQSKRPQSFPASPFASSRHSHRLLQVTFNLGFPLFAAPHFVDIAPAYYIVVPVSSLAPFSALSFQAPIVAQTSSAKETPAPKEKEASNAPPAPAARTPAGAGLPAPLLALMCDEDGPFLANKVFKTAPAQPLEPVDEATEKSAGVVLNALTFFDLVSTLAMRKLIGYGNRLLQIFCPTAFDALWAEKENFLEKVPDTLYPSTASVYSALTFELGGPHSCSIATGTPPRGPWWLDAGYHTWDIHCSPWRSDNPLGTQLGLLLSIIPSSASAHTKHAISIIQWAGSGIPRWFLNGHNSDETFAVGASEEQLQACEQRRQLAPRCGT</sequence>
<proteinExistence type="predicted"/>
<accession>A0AAD6RVH8</accession>
<evidence type="ECO:0000256" key="1">
    <source>
        <dbReference type="SAM" id="MobiDB-lite"/>
    </source>
</evidence>
<dbReference type="AlphaFoldDB" id="A0AAD6RVH8"/>
<feature type="region of interest" description="Disordered" evidence="1">
    <location>
        <begin position="95"/>
        <end position="120"/>
    </location>
</feature>
<dbReference type="Proteomes" id="UP001218188">
    <property type="component" value="Unassembled WGS sequence"/>
</dbReference>
<reference evidence="2" key="1">
    <citation type="submission" date="2023-03" db="EMBL/GenBank/DDBJ databases">
        <title>Massive genome expansion in bonnet fungi (Mycena s.s.) driven by repeated elements and novel gene families across ecological guilds.</title>
        <authorList>
            <consortium name="Lawrence Berkeley National Laboratory"/>
            <person name="Harder C.B."/>
            <person name="Miyauchi S."/>
            <person name="Viragh M."/>
            <person name="Kuo A."/>
            <person name="Thoen E."/>
            <person name="Andreopoulos B."/>
            <person name="Lu D."/>
            <person name="Skrede I."/>
            <person name="Drula E."/>
            <person name="Henrissat B."/>
            <person name="Morin E."/>
            <person name="Kohler A."/>
            <person name="Barry K."/>
            <person name="LaButti K."/>
            <person name="Morin E."/>
            <person name="Salamov A."/>
            <person name="Lipzen A."/>
            <person name="Mereny Z."/>
            <person name="Hegedus B."/>
            <person name="Baldrian P."/>
            <person name="Stursova M."/>
            <person name="Weitz H."/>
            <person name="Taylor A."/>
            <person name="Grigoriev I.V."/>
            <person name="Nagy L.G."/>
            <person name="Martin F."/>
            <person name="Kauserud H."/>
        </authorList>
    </citation>
    <scope>NUCLEOTIDE SEQUENCE</scope>
    <source>
        <strain evidence="2">CBHHK200</strain>
    </source>
</reference>
<dbReference type="EMBL" id="JARJCM010000922">
    <property type="protein sequence ID" value="KAJ7015734.1"/>
    <property type="molecule type" value="Genomic_DNA"/>
</dbReference>
<evidence type="ECO:0000313" key="2">
    <source>
        <dbReference type="EMBL" id="KAJ7015734.1"/>
    </source>
</evidence>
<protein>
    <submittedName>
        <fullName evidence="2">Uncharacterized protein</fullName>
    </submittedName>
</protein>
<organism evidence="2 3">
    <name type="scientific">Mycena alexandri</name>
    <dbReference type="NCBI Taxonomy" id="1745969"/>
    <lineage>
        <taxon>Eukaryota</taxon>
        <taxon>Fungi</taxon>
        <taxon>Dikarya</taxon>
        <taxon>Basidiomycota</taxon>
        <taxon>Agaricomycotina</taxon>
        <taxon>Agaricomycetes</taxon>
        <taxon>Agaricomycetidae</taxon>
        <taxon>Agaricales</taxon>
        <taxon>Marasmiineae</taxon>
        <taxon>Mycenaceae</taxon>
        <taxon>Mycena</taxon>
    </lineage>
</organism>
<evidence type="ECO:0000313" key="3">
    <source>
        <dbReference type="Proteomes" id="UP001218188"/>
    </source>
</evidence>